<reference evidence="2 3" key="1">
    <citation type="journal article" date="2019" name="Int. J. Syst. Evol. Microbiol.">
        <title>The Global Catalogue of Microorganisms (GCM) 10K type strain sequencing project: providing services to taxonomists for standard genome sequencing and annotation.</title>
        <authorList>
            <consortium name="The Broad Institute Genomics Platform"/>
            <consortium name="The Broad Institute Genome Sequencing Center for Infectious Disease"/>
            <person name="Wu L."/>
            <person name="Ma J."/>
        </authorList>
    </citation>
    <scope>NUCLEOTIDE SEQUENCE [LARGE SCALE GENOMIC DNA]</scope>
    <source>
        <strain evidence="2 3">JCM 11813</strain>
    </source>
</reference>
<keyword evidence="3" id="KW-1185">Reference proteome</keyword>
<evidence type="ECO:0000313" key="2">
    <source>
        <dbReference type="EMBL" id="GAA1138383.1"/>
    </source>
</evidence>
<dbReference type="InterPro" id="IPR046075">
    <property type="entry name" value="DUF6093"/>
</dbReference>
<name>A0ABN1UEP3_9ACTN</name>
<feature type="region of interest" description="Disordered" evidence="1">
    <location>
        <begin position="26"/>
        <end position="74"/>
    </location>
</feature>
<accession>A0ABN1UEP3</accession>
<dbReference type="EMBL" id="BAAAJE010000006">
    <property type="protein sequence ID" value="GAA1138383.1"/>
    <property type="molecule type" value="Genomic_DNA"/>
</dbReference>
<feature type="compositionally biased region" description="Low complexity" evidence="1">
    <location>
        <begin position="64"/>
        <end position="74"/>
    </location>
</feature>
<organism evidence="2 3">
    <name type="scientific">Nocardioides aquiterrae</name>
    <dbReference type="NCBI Taxonomy" id="203799"/>
    <lineage>
        <taxon>Bacteria</taxon>
        <taxon>Bacillati</taxon>
        <taxon>Actinomycetota</taxon>
        <taxon>Actinomycetes</taxon>
        <taxon>Propionibacteriales</taxon>
        <taxon>Nocardioidaceae</taxon>
        <taxon>Nocardioides</taxon>
    </lineage>
</organism>
<evidence type="ECO:0000313" key="3">
    <source>
        <dbReference type="Proteomes" id="UP001499979"/>
    </source>
</evidence>
<comment type="caution">
    <text evidence="2">The sequence shown here is derived from an EMBL/GenBank/DDBJ whole genome shotgun (WGS) entry which is preliminary data.</text>
</comment>
<dbReference type="RefSeq" id="WP_343907137.1">
    <property type="nucleotide sequence ID" value="NZ_BAAAJE010000006.1"/>
</dbReference>
<feature type="compositionally biased region" description="Basic and acidic residues" evidence="1">
    <location>
        <begin position="26"/>
        <end position="36"/>
    </location>
</feature>
<sequence length="146" mass="15323">MSGIDAAFLSRGIAEAAALRTDTCRITRPGDGERTRNPATGKYEDPEPVTVYEGPARIPSRANSPAGSARAADGGSAAWQVSDFPLDLPLDGPGYTSGESVGPGQTVTWLTSATDPELVGRVFGIVAPARQTYAVARRFLMREVVS</sequence>
<evidence type="ECO:0000256" key="1">
    <source>
        <dbReference type="SAM" id="MobiDB-lite"/>
    </source>
</evidence>
<proteinExistence type="predicted"/>
<dbReference type="Pfam" id="PF19586">
    <property type="entry name" value="DUF6093"/>
    <property type="match status" value="1"/>
</dbReference>
<dbReference type="Proteomes" id="UP001499979">
    <property type="component" value="Unassembled WGS sequence"/>
</dbReference>
<gene>
    <name evidence="2" type="ORF">GCM10009606_17730</name>
</gene>
<protein>
    <submittedName>
        <fullName evidence="2">Uncharacterized protein</fullName>
    </submittedName>
</protein>